<feature type="signal peptide" evidence="3">
    <location>
        <begin position="1"/>
        <end position="21"/>
    </location>
</feature>
<proteinExistence type="predicted"/>
<dbReference type="Proteomes" id="UP001194746">
    <property type="component" value="Unassembled WGS sequence"/>
</dbReference>
<evidence type="ECO:0000259" key="4">
    <source>
        <dbReference type="Pfam" id="PF23585"/>
    </source>
</evidence>
<dbReference type="EMBL" id="VCAU01000123">
    <property type="protein sequence ID" value="KAF9884394.1"/>
    <property type="molecule type" value="Genomic_DNA"/>
</dbReference>
<dbReference type="AlphaFoldDB" id="A0AAD4CDC8"/>
<dbReference type="PANTHER" id="PTHR42028:SF1">
    <property type="entry name" value="YALI0E30657P"/>
    <property type="match status" value="1"/>
</dbReference>
<accession>A0AAD4CDC8</accession>
<organism evidence="5 6">
    <name type="scientific">Aspergillus nanangensis</name>
    <dbReference type="NCBI Taxonomy" id="2582783"/>
    <lineage>
        <taxon>Eukaryota</taxon>
        <taxon>Fungi</taxon>
        <taxon>Dikarya</taxon>
        <taxon>Ascomycota</taxon>
        <taxon>Pezizomycotina</taxon>
        <taxon>Eurotiomycetes</taxon>
        <taxon>Eurotiomycetidae</taxon>
        <taxon>Eurotiales</taxon>
        <taxon>Aspergillaceae</taxon>
        <taxon>Aspergillus</taxon>
        <taxon>Aspergillus subgen. Circumdati</taxon>
    </lineage>
</organism>
<keyword evidence="2" id="KW-0472">Membrane</keyword>
<reference evidence="5" key="2">
    <citation type="submission" date="2020-02" db="EMBL/GenBank/DDBJ databases">
        <authorList>
            <person name="Gilchrist C.L.M."/>
            <person name="Chooi Y.-H."/>
        </authorList>
    </citation>
    <scope>NUCLEOTIDE SEQUENCE</scope>
    <source>
        <strain evidence="5">MST-FP2251</strain>
    </source>
</reference>
<reference evidence="5" key="1">
    <citation type="journal article" date="2019" name="Beilstein J. Org. Chem.">
        <title>Nanangenines: drimane sesquiterpenoids as the dominant metabolite cohort of a novel Australian fungus, Aspergillus nanangensis.</title>
        <authorList>
            <person name="Lacey H.J."/>
            <person name="Gilchrist C.L.M."/>
            <person name="Crombie A."/>
            <person name="Kalaitzis J.A."/>
            <person name="Vuong D."/>
            <person name="Rutledge P.J."/>
            <person name="Turner P."/>
            <person name="Pitt J.I."/>
            <person name="Lacey E."/>
            <person name="Chooi Y.H."/>
            <person name="Piggott A.M."/>
        </authorList>
    </citation>
    <scope>NUCLEOTIDE SEQUENCE</scope>
    <source>
        <strain evidence="5">MST-FP2251</strain>
    </source>
</reference>
<evidence type="ECO:0000313" key="5">
    <source>
        <dbReference type="EMBL" id="KAF9884394.1"/>
    </source>
</evidence>
<feature type="region of interest" description="Disordered" evidence="1">
    <location>
        <begin position="43"/>
        <end position="110"/>
    </location>
</feature>
<evidence type="ECO:0000256" key="2">
    <source>
        <dbReference type="SAM" id="Phobius"/>
    </source>
</evidence>
<feature type="transmembrane region" description="Helical" evidence="2">
    <location>
        <begin position="256"/>
        <end position="278"/>
    </location>
</feature>
<feature type="compositionally biased region" description="Basic and acidic residues" evidence="1">
    <location>
        <begin position="61"/>
        <end position="99"/>
    </location>
</feature>
<evidence type="ECO:0000256" key="3">
    <source>
        <dbReference type="SAM" id="SignalP"/>
    </source>
</evidence>
<keyword evidence="6" id="KW-1185">Reference proteome</keyword>
<evidence type="ECO:0000313" key="6">
    <source>
        <dbReference type="Proteomes" id="UP001194746"/>
    </source>
</evidence>
<feature type="domain" description="DUF7137" evidence="4">
    <location>
        <begin position="107"/>
        <end position="241"/>
    </location>
</feature>
<dbReference type="Pfam" id="PF23585">
    <property type="entry name" value="DUF7137"/>
    <property type="match status" value="1"/>
</dbReference>
<sequence length="280" mass="29447">MRSFALISLAYLLFLLGTVSAWPFGSNMAQGGLVKRAETTAAESATTGAAPTTGTTATKTDSAKDSKTTGTATDKETGKETGTRTGKETGKSSKTHEATETSIDPRLPAGGISMMTPSLGATTYFKVGDFVTFAWNYTSLVVTPSAVNVIASCSLNSATYTISSNMSVQETGKVIWDTEKYQANATIPLLTATYTLIVYDANKSIGDTAPAGHLSSQNNQFNFGMYLRQSYTPLGDWYCSTCSGALSDAERQALKFAVGMAVITVASFTWFAGGVGVFST</sequence>
<name>A0AAD4CDC8_ASPNN</name>
<dbReference type="PANTHER" id="PTHR42028">
    <property type="entry name" value="CHROMOSOME 1, WHOLE GENOME SHOTGUN SEQUENCE"/>
    <property type="match status" value="1"/>
</dbReference>
<feature type="compositionally biased region" description="Low complexity" evidence="1">
    <location>
        <begin position="43"/>
        <end position="60"/>
    </location>
</feature>
<keyword evidence="2" id="KW-0812">Transmembrane</keyword>
<protein>
    <recommendedName>
        <fullName evidence="4">DUF7137 domain-containing protein</fullName>
    </recommendedName>
</protein>
<gene>
    <name evidence="5" type="ORF">FE257_001794</name>
</gene>
<comment type="caution">
    <text evidence="5">The sequence shown here is derived from an EMBL/GenBank/DDBJ whole genome shotgun (WGS) entry which is preliminary data.</text>
</comment>
<keyword evidence="2" id="KW-1133">Transmembrane helix</keyword>
<dbReference type="InterPro" id="IPR055561">
    <property type="entry name" value="DUF7137"/>
</dbReference>
<keyword evidence="3" id="KW-0732">Signal</keyword>
<evidence type="ECO:0000256" key="1">
    <source>
        <dbReference type="SAM" id="MobiDB-lite"/>
    </source>
</evidence>
<feature type="chain" id="PRO_5042122748" description="DUF7137 domain-containing protein" evidence="3">
    <location>
        <begin position="22"/>
        <end position="280"/>
    </location>
</feature>